<name>A0A8I2YJU0_9AGAM</name>
<dbReference type="Pfam" id="PF05183">
    <property type="entry name" value="RdRP"/>
    <property type="match status" value="1"/>
</dbReference>
<dbReference type="InterPro" id="IPR027417">
    <property type="entry name" value="P-loop_NTPase"/>
</dbReference>
<feature type="region of interest" description="Disordered" evidence="1">
    <location>
        <begin position="1495"/>
        <end position="1537"/>
    </location>
</feature>
<dbReference type="GO" id="GO:0031380">
    <property type="term" value="C:nuclear RNA-directed RNA polymerase complex"/>
    <property type="evidence" value="ECO:0007669"/>
    <property type="project" value="TreeGrafter"/>
</dbReference>
<dbReference type="InterPro" id="IPR041679">
    <property type="entry name" value="DNA2/NAM7-like_C"/>
</dbReference>
<feature type="domain" description="RDRP core" evidence="2">
    <location>
        <begin position="41"/>
        <end position="535"/>
    </location>
</feature>
<evidence type="ECO:0000259" key="4">
    <source>
        <dbReference type="Pfam" id="PF13087"/>
    </source>
</evidence>
<proteinExistence type="predicted"/>
<feature type="domain" description="DNA2/NAM7 helicase helicase" evidence="3">
    <location>
        <begin position="1202"/>
        <end position="1305"/>
    </location>
</feature>
<feature type="domain" description="DNA2/NAM7 helicase helicase" evidence="3">
    <location>
        <begin position="1308"/>
        <end position="1379"/>
    </location>
</feature>
<dbReference type="GO" id="GO:0003968">
    <property type="term" value="F:RNA-directed RNA polymerase activity"/>
    <property type="evidence" value="ECO:0007669"/>
    <property type="project" value="UniProtKB-KW"/>
</dbReference>
<dbReference type="Pfam" id="PF13086">
    <property type="entry name" value="AAA_11"/>
    <property type="match status" value="2"/>
</dbReference>
<accession>A0A8I2YJU0</accession>
<protein>
    <submittedName>
        <fullName evidence="5">RNA dependent RNA polymerase-domain-containing protein</fullName>
    </submittedName>
</protein>
<dbReference type="PANTHER" id="PTHR23079">
    <property type="entry name" value="RNA-DEPENDENT RNA POLYMERASE"/>
    <property type="match status" value="1"/>
</dbReference>
<dbReference type="PANTHER" id="PTHR23079:SF55">
    <property type="entry name" value="RNA-DIRECTED RNA POLYMERASE"/>
    <property type="match status" value="1"/>
</dbReference>
<dbReference type="SUPFAM" id="SSF52540">
    <property type="entry name" value="P-loop containing nucleoside triphosphate hydrolases"/>
    <property type="match status" value="1"/>
</dbReference>
<dbReference type="Proteomes" id="UP000683000">
    <property type="component" value="Unassembled WGS sequence"/>
</dbReference>
<dbReference type="GO" id="GO:0004386">
    <property type="term" value="F:helicase activity"/>
    <property type="evidence" value="ECO:0007669"/>
    <property type="project" value="InterPro"/>
</dbReference>
<gene>
    <name evidence="5" type="ORF">JVT61DRAFT_6802</name>
</gene>
<dbReference type="InterPro" id="IPR041677">
    <property type="entry name" value="DNA2/NAM7_AAA_11"/>
</dbReference>
<evidence type="ECO:0000259" key="3">
    <source>
        <dbReference type="Pfam" id="PF13086"/>
    </source>
</evidence>
<sequence>MALHCSNNHLALPRRRNEKNIYSKFIKFTADAITLEISQFPSSRILRSDDPSKFLLVSFEKLRFPEGGLRVTADYITRMMKAGVFINGVQYRFYHHSNSQLRSRTCFMRAANNDVELDDRIYTLGDFGRIMNAAKRAKRIGLLFSAAELDIQLDPKWTTDIEDIENADTIFSDGCGLMSKHWAIQVSKTKKIIFRNQRYVPCVLQIRYLGYKGVLMMHPEMDKEKKYLAKFRKSMKKFTTTQDHSFSVVGYSKPYAFGRLNNDIIVLLSSLGVTNEKLVAKQEAYLRWIEEASTDVAKAVDFASCLDQYDVAERVLLNGLDDPTVSAQIRRVQMAEISQFLKNERPRARMIIHKSRLLYGICDPFKVLKEGQVHIRITSQKGATTPINGDVLVVRNPCLHPGDCLKLRAVSHPSLDHLLDCIVFASVAKPKHQAAPGMSSGGDLDGDKFFVCWDPDVVPPRVHESYDYPPNKERPGGNVTRQDLATHFAMYNNVGLAQITKLHQQWIRGSPKGAMSPECQELNALHSRSVDGARVRIPERLRKPPATEGPFILDILADAAEKFRTRFTTRVANELDPATTSPEDAEDVLAQLFKNKPEAVSEYELFSMAVAFARKYSINLFELKPYLAHLDFGALAAHEKHVISTTLGLSPTEHRRMWNSLLTSDILSMRDLQQRQLDRPLSMQRLYSSAEKSTATFFQYLQIAFEQYTRKLLILKTDDRFAVGIFVKGVTLWDEDPEVGENVVLYDKHMANTFVFISRSRETGKDVIASIALQKISKRVGQQLGRLNKAPVTSIEIHVISNRDRVAHQLFDMYLEHVQTEEYVRRFARELTPYNVKSVRDVDWSAHPEWMKDLFVPRISEEMMFKQLLSDLQHQQLQTLMTFALQHRADNELYWTFDFIVALQPLMVDMIITCLHQNPALVYVLLRAYPPTESLLLPEQLVDLKVPILRAILRSANSLGVATLVALEKISQSVNNMEMSEYVELLLLAALSIRPKTLLQETLLVLHESTSASREGSPATAYLHKHALAVAFDCAEEAADVCPCDDTGRPRSTKSSYPVLRLVQAEDAAEGHVDVHFRVDLSVPIRLHSHVRLQCVSDPENAFIDRAVVDGVVTKSGRGEITVEIFHTLPPEFPVMQWRIFDAGSLATARAMIDALTKLWQDSYECCSIYDTIVMPPPQTASEAVDDHPGEEDELVGTELMNPSQIIAIRSSLAPLSLIWGPPGTGKTTVVVQILRYLDCKILMTASTHNAVDNVLERFLELNKEHQLLSDDLILRVATDHSKVSKALQSYTIDARVGGDLHENSRLQRQAQQRVNAARIVFMTCAGAGLGTLRKIDFDTVLIDEASQLTEPTALIPLVKRCQRAVLVGDHVQLRPTVKPMGNVLEYDVSLMERLYTSNAHPGTAKTMLNVQYRFPSELADFPSTEFYHGELQSHIQDSAPVLARLAATAFPWPRVGQEQRLVPTAFVQCASEETTGSASKGNEGQVELAARIIHPPPTTPRPRPRRRPSAVQAHHRRALALRQTSLPPQKRPPILCDLRDDRRFSGTGERRGRVLVGAVQRDARDWVR</sequence>
<feature type="compositionally biased region" description="Basic residues" evidence="1">
    <location>
        <begin position="1503"/>
        <end position="1520"/>
    </location>
</feature>
<reference evidence="5" key="1">
    <citation type="submission" date="2021-03" db="EMBL/GenBank/DDBJ databases">
        <title>Evolutionary innovations through gain and loss of genes in the ectomycorrhizal Boletales.</title>
        <authorList>
            <person name="Wu G."/>
            <person name="Miyauchi S."/>
            <person name="Morin E."/>
            <person name="Yang Z.-L."/>
            <person name="Xu J."/>
            <person name="Martin F.M."/>
        </authorList>
    </citation>
    <scope>NUCLEOTIDE SEQUENCE</scope>
    <source>
        <strain evidence="5">BR01</strain>
    </source>
</reference>
<dbReference type="Gene3D" id="3.40.50.300">
    <property type="entry name" value="P-loop containing nucleotide triphosphate hydrolases"/>
    <property type="match status" value="2"/>
</dbReference>
<evidence type="ECO:0000313" key="5">
    <source>
        <dbReference type="EMBL" id="KAG6373184.1"/>
    </source>
</evidence>
<comment type="caution">
    <text evidence="5">The sequence shown here is derived from an EMBL/GenBank/DDBJ whole genome shotgun (WGS) entry which is preliminary data.</text>
</comment>
<feature type="domain" description="DNA2/NAM7 helicase-like C-terminal" evidence="4">
    <location>
        <begin position="1387"/>
        <end position="1494"/>
    </location>
</feature>
<dbReference type="InterPro" id="IPR057596">
    <property type="entry name" value="RDRP_core"/>
</dbReference>
<dbReference type="OrthoDB" id="6513042at2759"/>
<dbReference type="GO" id="GO:0003723">
    <property type="term" value="F:RNA binding"/>
    <property type="evidence" value="ECO:0007669"/>
    <property type="project" value="UniProtKB-KW"/>
</dbReference>
<keyword evidence="6" id="KW-1185">Reference proteome</keyword>
<evidence type="ECO:0000313" key="6">
    <source>
        <dbReference type="Proteomes" id="UP000683000"/>
    </source>
</evidence>
<evidence type="ECO:0000259" key="2">
    <source>
        <dbReference type="Pfam" id="PF05183"/>
    </source>
</evidence>
<organism evidence="5 6">
    <name type="scientific">Boletus reticuloceps</name>
    <dbReference type="NCBI Taxonomy" id="495285"/>
    <lineage>
        <taxon>Eukaryota</taxon>
        <taxon>Fungi</taxon>
        <taxon>Dikarya</taxon>
        <taxon>Basidiomycota</taxon>
        <taxon>Agaricomycotina</taxon>
        <taxon>Agaricomycetes</taxon>
        <taxon>Agaricomycetidae</taxon>
        <taxon>Boletales</taxon>
        <taxon>Boletineae</taxon>
        <taxon>Boletaceae</taxon>
        <taxon>Boletoideae</taxon>
        <taxon>Boletus</taxon>
    </lineage>
</organism>
<dbReference type="Pfam" id="PF13087">
    <property type="entry name" value="AAA_12"/>
    <property type="match status" value="1"/>
</dbReference>
<dbReference type="GO" id="GO:0030422">
    <property type="term" value="P:siRNA processing"/>
    <property type="evidence" value="ECO:0007669"/>
    <property type="project" value="TreeGrafter"/>
</dbReference>
<dbReference type="InterPro" id="IPR007855">
    <property type="entry name" value="RDRP"/>
</dbReference>
<dbReference type="EMBL" id="JAGFBS010000023">
    <property type="protein sequence ID" value="KAG6373184.1"/>
    <property type="molecule type" value="Genomic_DNA"/>
</dbReference>
<evidence type="ECO:0000256" key="1">
    <source>
        <dbReference type="SAM" id="MobiDB-lite"/>
    </source>
</evidence>